<comment type="cofactor">
    <cofactor evidence="2">
        <name>Mg(2+)</name>
        <dbReference type="ChEBI" id="CHEBI:18420"/>
    </cofactor>
</comment>
<evidence type="ECO:0000256" key="4">
    <source>
        <dbReference type="ARBA" id="ARBA00005300"/>
    </source>
</evidence>
<dbReference type="OrthoDB" id="9811552at2"/>
<evidence type="ECO:0000256" key="9">
    <source>
        <dbReference type="ARBA" id="ARBA00022759"/>
    </source>
</evidence>
<evidence type="ECO:0000256" key="3">
    <source>
        <dbReference type="ARBA" id="ARBA00004065"/>
    </source>
</evidence>
<dbReference type="SUPFAM" id="SSF55658">
    <property type="entry name" value="L9 N-domain-like"/>
    <property type="match status" value="1"/>
</dbReference>
<comment type="similarity">
    <text evidence="4">Belongs to the RNase H family.</text>
</comment>
<dbReference type="GO" id="GO:0003676">
    <property type="term" value="F:nucleic acid binding"/>
    <property type="evidence" value="ECO:0007669"/>
    <property type="project" value="InterPro"/>
</dbReference>
<evidence type="ECO:0000256" key="10">
    <source>
        <dbReference type="ARBA" id="ARBA00022801"/>
    </source>
</evidence>
<dbReference type="CDD" id="cd09277">
    <property type="entry name" value="RNase_HI_bacteria_like"/>
    <property type="match status" value="1"/>
</dbReference>
<keyword evidence="8" id="KW-0479">Metal-binding</keyword>
<dbReference type="SUPFAM" id="SSF53098">
    <property type="entry name" value="Ribonuclease H-like"/>
    <property type="match status" value="1"/>
</dbReference>
<dbReference type="PROSITE" id="PS50879">
    <property type="entry name" value="RNASE_H_1"/>
    <property type="match status" value="1"/>
</dbReference>
<dbReference type="RefSeq" id="WP_073298531.1">
    <property type="nucleotide sequence ID" value="NZ_FQUF01000033.1"/>
</dbReference>
<evidence type="ECO:0000259" key="12">
    <source>
        <dbReference type="PROSITE" id="PS50879"/>
    </source>
</evidence>
<evidence type="ECO:0000256" key="6">
    <source>
        <dbReference type="ARBA" id="ARBA00017721"/>
    </source>
</evidence>
<gene>
    <name evidence="13" type="ORF">SAMN02745249_01842</name>
</gene>
<evidence type="ECO:0000313" key="13">
    <source>
        <dbReference type="EMBL" id="SHF11474.1"/>
    </source>
</evidence>
<dbReference type="Gene3D" id="3.30.420.10">
    <property type="entry name" value="Ribonuclease H-like superfamily/Ribonuclease H"/>
    <property type="match status" value="1"/>
</dbReference>
<dbReference type="InterPro" id="IPR050092">
    <property type="entry name" value="RNase_H"/>
</dbReference>
<keyword evidence="9" id="KW-0255">Endonuclease</keyword>
<dbReference type="GO" id="GO:0046872">
    <property type="term" value="F:metal ion binding"/>
    <property type="evidence" value="ECO:0007669"/>
    <property type="project" value="UniProtKB-KW"/>
</dbReference>
<evidence type="ECO:0000313" key="14">
    <source>
        <dbReference type="Proteomes" id="UP000184128"/>
    </source>
</evidence>
<dbReference type="Pfam" id="PF01693">
    <property type="entry name" value="Cauli_VI"/>
    <property type="match status" value="1"/>
</dbReference>
<dbReference type="Gene3D" id="3.40.970.10">
    <property type="entry name" value="Ribonuclease H1, N-terminal domain"/>
    <property type="match status" value="1"/>
</dbReference>
<evidence type="ECO:0000256" key="2">
    <source>
        <dbReference type="ARBA" id="ARBA00001946"/>
    </source>
</evidence>
<dbReference type="GO" id="GO:0043137">
    <property type="term" value="P:DNA replication, removal of RNA primer"/>
    <property type="evidence" value="ECO:0007669"/>
    <property type="project" value="TreeGrafter"/>
</dbReference>
<reference evidence="13 14" key="1">
    <citation type="submission" date="2016-11" db="EMBL/GenBank/DDBJ databases">
        <authorList>
            <person name="Jaros S."/>
            <person name="Januszkiewicz K."/>
            <person name="Wedrychowicz H."/>
        </authorList>
    </citation>
    <scope>NUCLEOTIDE SEQUENCE [LARGE SCALE GENOMIC DNA]</scope>
    <source>
        <strain evidence="13 14">DSM 15692</strain>
    </source>
</reference>
<feature type="domain" description="RNase H type-1" evidence="12">
    <location>
        <begin position="76"/>
        <end position="214"/>
    </location>
</feature>
<dbReference type="InterPro" id="IPR012337">
    <property type="entry name" value="RNaseH-like_sf"/>
</dbReference>
<organism evidence="13 14">
    <name type="scientific">Atopostipes suicloacalis DSM 15692</name>
    <dbReference type="NCBI Taxonomy" id="1121025"/>
    <lineage>
        <taxon>Bacteria</taxon>
        <taxon>Bacillati</taxon>
        <taxon>Bacillota</taxon>
        <taxon>Bacilli</taxon>
        <taxon>Lactobacillales</taxon>
        <taxon>Carnobacteriaceae</taxon>
        <taxon>Atopostipes</taxon>
    </lineage>
</organism>
<evidence type="ECO:0000256" key="11">
    <source>
        <dbReference type="ARBA" id="ARBA00022842"/>
    </source>
</evidence>
<keyword evidence="14" id="KW-1185">Reference proteome</keyword>
<evidence type="ECO:0000256" key="7">
    <source>
        <dbReference type="ARBA" id="ARBA00022722"/>
    </source>
</evidence>
<dbReference type="GO" id="GO:0004523">
    <property type="term" value="F:RNA-DNA hybrid ribonuclease activity"/>
    <property type="evidence" value="ECO:0007669"/>
    <property type="project" value="UniProtKB-EC"/>
</dbReference>
<evidence type="ECO:0000256" key="5">
    <source>
        <dbReference type="ARBA" id="ARBA00012180"/>
    </source>
</evidence>
<dbReference type="InterPro" id="IPR037056">
    <property type="entry name" value="RNase_H1_N_sf"/>
</dbReference>
<comment type="function">
    <text evidence="3">Endonuclease that specifically degrades the RNA of RNA-DNA hybrids.</text>
</comment>
<proteinExistence type="inferred from homology"/>
<dbReference type="InterPro" id="IPR036397">
    <property type="entry name" value="RNaseH_sf"/>
</dbReference>
<evidence type="ECO:0000256" key="1">
    <source>
        <dbReference type="ARBA" id="ARBA00000077"/>
    </source>
</evidence>
<dbReference type="InterPro" id="IPR011320">
    <property type="entry name" value="RNase_H1_N"/>
</dbReference>
<dbReference type="EMBL" id="FQUF01000033">
    <property type="protein sequence ID" value="SHF11474.1"/>
    <property type="molecule type" value="Genomic_DNA"/>
</dbReference>
<dbReference type="EC" id="3.1.26.4" evidence="5"/>
<comment type="catalytic activity">
    <reaction evidence="1">
        <text>Endonucleolytic cleavage to 5'-phosphomonoester.</text>
        <dbReference type="EC" id="3.1.26.4"/>
    </reaction>
</comment>
<protein>
    <recommendedName>
        <fullName evidence="6">Ribonuclease H</fullName>
        <ecNumber evidence="5">3.1.26.4</ecNumber>
    </recommendedName>
</protein>
<dbReference type="InterPro" id="IPR009027">
    <property type="entry name" value="Ribosomal_bL9/RNase_H1_N"/>
</dbReference>
<sequence>MSKKYYAVRVGQTPGIYQSWDAAKKQVDGYPKAVYKSFKTLREAEMFMNKTGVSVKNEVHSSKEAHVSVDIQQPLNSKTIEAYVDGSFHKASNRYSFGVAIIKNGEVIETLQRAGDNPKYQDSWQIAGEVFGTLHAILWAINHQYKKIIVYYDYLGIEKWALGEWRTNKPVSIDYAETYKKLAPKIDVEFVKVKAHSGVEFNELADQLAKDAFKLPPE</sequence>
<dbReference type="InterPro" id="IPR002156">
    <property type="entry name" value="RNaseH_domain"/>
</dbReference>
<dbReference type="Proteomes" id="UP000184128">
    <property type="component" value="Unassembled WGS sequence"/>
</dbReference>
<dbReference type="STRING" id="1121025.SAMN02745249_01842"/>
<dbReference type="Pfam" id="PF00075">
    <property type="entry name" value="RNase_H"/>
    <property type="match status" value="1"/>
</dbReference>
<dbReference type="PANTHER" id="PTHR10642">
    <property type="entry name" value="RIBONUCLEASE H1"/>
    <property type="match status" value="1"/>
</dbReference>
<dbReference type="FunFam" id="3.40.970.10:FF:000002">
    <property type="entry name" value="Ribonuclease H"/>
    <property type="match status" value="1"/>
</dbReference>
<name>A0A1M4Z096_9LACT</name>
<keyword evidence="7" id="KW-0540">Nuclease</keyword>
<keyword evidence="10" id="KW-0378">Hydrolase</keyword>
<evidence type="ECO:0000256" key="8">
    <source>
        <dbReference type="ARBA" id="ARBA00022723"/>
    </source>
</evidence>
<keyword evidence="11" id="KW-0460">Magnesium</keyword>
<accession>A0A1M4Z096</accession>
<dbReference type="AlphaFoldDB" id="A0A1M4Z096"/>
<dbReference type="PANTHER" id="PTHR10642:SF26">
    <property type="entry name" value="RIBONUCLEASE H1"/>
    <property type="match status" value="1"/>
</dbReference>